<dbReference type="PANTHER" id="PTHR10412">
    <property type="entry name" value="MANNOSYL-OLIGOSACCHARIDE GLUCOSIDASE"/>
    <property type="match status" value="1"/>
</dbReference>
<reference evidence="5" key="1">
    <citation type="submission" date="2018-05" db="EMBL/GenBank/DDBJ databases">
        <authorList>
            <person name="Lanie J.A."/>
            <person name="Ng W.-L."/>
            <person name="Kazmierczak K.M."/>
            <person name="Andrzejewski T.M."/>
            <person name="Davidsen T.M."/>
            <person name="Wayne K.J."/>
            <person name="Tettelin H."/>
            <person name="Glass J.I."/>
            <person name="Rusch D."/>
            <person name="Podicherti R."/>
            <person name="Tsui H.-C.T."/>
            <person name="Winkler M.E."/>
        </authorList>
    </citation>
    <scope>NUCLEOTIDE SEQUENCE</scope>
</reference>
<dbReference type="GO" id="GO:0004573">
    <property type="term" value="F:Glc3Man9GlcNAc2 oligosaccharide glucosidase activity"/>
    <property type="evidence" value="ECO:0007669"/>
    <property type="project" value="InterPro"/>
</dbReference>
<keyword evidence="2" id="KW-0378">Hydrolase</keyword>
<feature type="domain" description="Mannosylglycerate hydrolase MGH1-like glycoside hydrolase" evidence="4">
    <location>
        <begin position="76"/>
        <end position="401"/>
    </location>
</feature>
<dbReference type="GO" id="GO:0009311">
    <property type="term" value="P:oligosaccharide metabolic process"/>
    <property type="evidence" value="ECO:0007669"/>
    <property type="project" value="InterPro"/>
</dbReference>
<keyword evidence="3" id="KW-0326">Glycosidase</keyword>
<organism evidence="5">
    <name type="scientific">marine metagenome</name>
    <dbReference type="NCBI Taxonomy" id="408172"/>
    <lineage>
        <taxon>unclassified sequences</taxon>
        <taxon>metagenomes</taxon>
        <taxon>ecological metagenomes</taxon>
    </lineage>
</organism>
<dbReference type="InterPro" id="IPR012341">
    <property type="entry name" value="6hp_glycosidase-like_sf"/>
</dbReference>
<dbReference type="Pfam" id="PF22422">
    <property type="entry name" value="MGH1-like_GH"/>
    <property type="match status" value="1"/>
</dbReference>
<dbReference type="GO" id="GO:0006487">
    <property type="term" value="P:protein N-linked glycosylation"/>
    <property type="evidence" value="ECO:0007669"/>
    <property type="project" value="TreeGrafter"/>
</dbReference>
<name>A0A381YWZ4_9ZZZZ</name>
<evidence type="ECO:0000259" key="4">
    <source>
        <dbReference type="Pfam" id="PF22422"/>
    </source>
</evidence>
<evidence type="ECO:0000313" key="5">
    <source>
        <dbReference type="EMBL" id="SVA81470.1"/>
    </source>
</evidence>
<evidence type="ECO:0000256" key="2">
    <source>
        <dbReference type="ARBA" id="ARBA00022801"/>
    </source>
</evidence>
<protein>
    <recommendedName>
        <fullName evidence="4">Mannosylglycerate hydrolase MGH1-like glycoside hydrolase domain-containing protein</fullName>
    </recommendedName>
</protein>
<dbReference type="Gene3D" id="1.50.10.10">
    <property type="match status" value="1"/>
</dbReference>
<comment type="similarity">
    <text evidence="1">Belongs to the glycosyl hydrolase 63 family.</text>
</comment>
<dbReference type="EMBL" id="UINC01019261">
    <property type="protein sequence ID" value="SVA81470.1"/>
    <property type="molecule type" value="Genomic_DNA"/>
</dbReference>
<dbReference type="InterPro" id="IPR004888">
    <property type="entry name" value="Glycoside_hydrolase_63"/>
</dbReference>
<gene>
    <name evidence="5" type="ORF">METZ01_LOCUS134324</name>
</gene>
<dbReference type="SUPFAM" id="SSF48208">
    <property type="entry name" value="Six-hairpin glycosidases"/>
    <property type="match status" value="1"/>
</dbReference>
<dbReference type="GO" id="GO:0005789">
    <property type="term" value="C:endoplasmic reticulum membrane"/>
    <property type="evidence" value="ECO:0007669"/>
    <property type="project" value="TreeGrafter"/>
</dbReference>
<accession>A0A381YWZ4</accession>
<sequence length="433" mass="49584">STGKKRTLSEIKKAIEIRKVSLQSEAEKFGELAEPYIAVQAGIAWNLIYEPKFDRVVSTVGRLWNEEYGGFCTFGWDNFFLAYMTGLASRDLAFSNVIEHLRGKTEQGFIPNDNRGNGSKSFDRSQPPVGGIMVKEVYKTYPEDWFLKATFDDLLGWNRWWHRSRNNEGLLSYGSSPADNPFNEPVFETKTAAGYESGMDDSPMYIGVPFNKKKHTLELQDVGLTSLYIADCRALAEMAGILKRKKEQKELESRAKQYALKMEELWSPEFGAYLNYRTDVDSLSTRVSPTLFYPLMAKVGNGEKNEIIMEHFYNPEEFYGEWMLPSTTRNDPTFSRQRYWKGAIWPPLNFLTYLSLRQAGYTDAATELSEKSLKLIMTEWTRKGYVSENYSAITGTGDDSRLSSDRFHSWGALFGIMTFIENGYLPQIESPME</sequence>
<dbReference type="InterPro" id="IPR008928">
    <property type="entry name" value="6-hairpin_glycosidase_sf"/>
</dbReference>
<proteinExistence type="inferred from homology"/>
<feature type="non-terminal residue" evidence="5">
    <location>
        <position position="1"/>
    </location>
</feature>
<evidence type="ECO:0000256" key="1">
    <source>
        <dbReference type="ARBA" id="ARBA00010833"/>
    </source>
</evidence>
<dbReference type="PANTHER" id="PTHR10412:SF11">
    <property type="entry name" value="MANNOSYL-OLIGOSACCHARIDE GLUCOSIDASE"/>
    <property type="match status" value="1"/>
</dbReference>
<dbReference type="InterPro" id="IPR054491">
    <property type="entry name" value="MGH1-like_GH"/>
</dbReference>
<dbReference type="AlphaFoldDB" id="A0A381YWZ4"/>
<evidence type="ECO:0000256" key="3">
    <source>
        <dbReference type="ARBA" id="ARBA00023295"/>
    </source>
</evidence>